<dbReference type="Pfam" id="PF00646">
    <property type="entry name" value="F-box"/>
    <property type="match status" value="1"/>
</dbReference>
<name>A0A8T3CAF4_DENNO</name>
<dbReference type="PANTHER" id="PTHR34145:SF65">
    <property type="entry name" value="FBD DOMAIN-CONTAINING PROTEIN"/>
    <property type="match status" value="1"/>
</dbReference>
<dbReference type="Pfam" id="PF23622">
    <property type="entry name" value="LRR_At1g61320_AtMIF1"/>
    <property type="match status" value="1"/>
</dbReference>
<dbReference type="InterPro" id="IPR001810">
    <property type="entry name" value="F-box_dom"/>
</dbReference>
<sequence length="488" mass="55265">MGRSEDRISCLPDSVLQSILAMMPLKSAIRTDVLSQKWRNLWKYSLSTATNLDFDGDFAHNLSAKEFVETVNRYLLMNESKKLETFHLVFCPFDLFASDIERWIRFATGKGVRYLDIDLSQGFRNPVDGEFTDGRVPFELPSSLFDCDSLIELSLSRCMLISPLNLRNFGGLQSLSISHSNINEEMLQSILTECSLLEILSLRSCQQLGAINITVPDLKLKRLTIGDCFISDLLEIDAPKLQSLHYFGRLCSETNFTNILSLEDASIYSIGRNSELDYTNLLTGLSHIQILTLCTATLVHLHQNEESFDDDLIELQNLQELQFLMTSMSDGYLTCFYTFFSICSSPFLEKLFIRLPIHVEDRNEEKYGVSVRLNPIGLDNFTFDHLKVIKVTNFKGSTNEMRMVSFLLQKAAALETLVLVLPFVKVGNGKERLVLRILRGQVLLLRKAAPSAQIILHEFGEDDGFNPTHVEIYNDYSCLPSIPSMVAG</sequence>
<dbReference type="InterPro" id="IPR053781">
    <property type="entry name" value="F-box_AtFBL13-like"/>
</dbReference>
<evidence type="ECO:0000313" key="3">
    <source>
        <dbReference type="Proteomes" id="UP000829196"/>
    </source>
</evidence>
<evidence type="ECO:0000313" key="2">
    <source>
        <dbReference type="EMBL" id="KAI0529664.1"/>
    </source>
</evidence>
<reference evidence="2" key="1">
    <citation type="journal article" date="2022" name="Front. Genet.">
        <title>Chromosome-Scale Assembly of the Dendrobium nobile Genome Provides Insights Into the Molecular Mechanism of the Biosynthesis of the Medicinal Active Ingredient of Dendrobium.</title>
        <authorList>
            <person name="Xu Q."/>
            <person name="Niu S.-C."/>
            <person name="Li K.-L."/>
            <person name="Zheng P.-J."/>
            <person name="Zhang X.-J."/>
            <person name="Jia Y."/>
            <person name="Liu Y."/>
            <person name="Niu Y.-X."/>
            <person name="Yu L.-H."/>
            <person name="Chen D.-F."/>
            <person name="Zhang G.-Q."/>
        </authorList>
    </citation>
    <scope>NUCLEOTIDE SEQUENCE</scope>
    <source>
        <tissue evidence="2">Leaf</tissue>
    </source>
</reference>
<dbReference type="EMBL" id="JAGYWB010000002">
    <property type="protein sequence ID" value="KAI0529664.1"/>
    <property type="molecule type" value="Genomic_DNA"/>
</dbReference>
<dbReference type="SMART" id="SM00579">
    <property type="entry name" value="FBD"/>
    <property type="match status" value="1"/>
</dbReference>
<dbReference type="Gene3D" id="3.80.10.10">
    <property type="entry name" value="Ribonuclease Inhibitor"/>
    <property type="match status" value="1"/>
</dbReference>
<proteinExistence type="predicted"/>
<accession>A0A8T3CAF4</accession>
<gene>
    <name evidence="2" type="ORF">KFK09_002218</name>
</gene>
<dbReference type="AlphaFoldDB" id="A0A8T3CAF4"/>
<dbReference type="SUPFAM" id="SSF81383">
    <property type="entry name" value="F-box domain"/>
    <property type="match status" value="1"/>
</dbReference>
<comment type="caution">
    <text evidence="2">The sequence shown here is derived from an EMBL/GenBank/DDBJ whole genome shotgun (WGS) entry which is preliminary data.</text>
</comment>
<protein>
    <recommendedName>
        <fullName evidence="1">FBD domain-containing protein</fullName>
    </recommendedName>
</protein>
<dbReference type="OrthoDB" id="673865at2759"/>
<dbReference type="CDD" id="cd22160">
    <property type="entry name" value="F-box_AtFBL13-like"/>
    <property type="match status" value="1"/>
</dbReference>
<dbReference type="PANTHER" id="PTHR34145">
    <property type="entry name" value="OS02G0105600 PROTEIN"/>
    <property type="match status" value="1"/>
</dbReference>
<keyword evidence="3" id="KW-1185">Reference proteome</keyword>
<evidence type="ECO:0000259" key="1">
    <source>
        <dbReference type="SMART" id="SM00579"/>
    </source>
</evidence>
<dbReference type="InterPro" id="IPR036047">
    <property type="entry name" value="F-box-like_dom_sf"/>
</dbReference>
<dbReference type="SUPFAM" id="SSF52047">
    <property type="entry name" value="RNI-like"/>
    <property type="match status" value="1"/>
</dbReference>
<dbReference type="InterPro" id="IPR055357">
    <property type="entry name" value="LRR_At1g61320_AtMIF1"/>
</dbReference>
<dbReference type="InterPro" id="IPR032675">
    <property type="entry name" value="LRR_dom_sf"/>
</dbReference>
<dbReference type="Proteomes" id="UP000829196">
    <property type="component" value="Unassembled WGS sequence"/>
</dbReference>
<organism evidence="2 3">
    <name type="scientific">Dendrobium nobile</name>
    <name type="common">Orchid</name>
    <dbReference type="NCBI Taxonomy" id="94219"/>
    <lineage>
        <taxon>Eukaryota</taxon>
        <taxon>Viridiplantae</taxon>
        <taxon>Streptophyta</taxon>
        <taxon>Embryophyta</taxon>
        <taxon>Tracheophyta</taxon>
        <taxon>Spermatophyta</taxon>
        <taxon>Magnoliopsida</taxon>
        <taxon>Liliopsida</taxon>
        <taxon>Asparagales</taxon>
        <taxon>Orchidaceae</taxon>
        <taxon>Epidendroideae</taxon>
        <taxon>Malaxideae</taxon>
        <taxon>Dendrobiinae</taxon>
        <taxon>Dendrobium</taxon>
    </lineage>
</organism>
<dbReference type="InterPro" id="IPR053772">
    <property type="entry name" value="At1g61320/At1g61330-like"/>
</dbReference>
<dbReference type="InterPro" id="IPR006566">
    <property type="entry name" value="FBD"/>
</dbReference>
<feature type="domain" description="FBD" evidence="1">
    <location>
        <begin position="379"/>
        <end position="457"/>
    </location>
</feature>